<feature type="compositionally biased region" description="Basic and acidic residues" evidence="11">
    <location>
        <begin position="469"/>
        <end position="484"/>
    </location>
</feature>
<dbReference type="FunFam" id="3.30.160.60:FF:002883">
    <property type="entry name" value="Hunchback-like protein"/>
    <property type="match status" value="1"/>
</dbReference>
<feature type="compositionally biased region" description="Basic and acidic residues" evidence="11">
    <location>
        <begin position="424"/>
        <end position="433"/>
    </location>
</feature>
<feature type="compositionally biased region" description="Low complexity" evidence="11">
    <location>
        <begin position="862"/>
        <end position="884"/>
    </location>
</feature>
<feature type="region of interest" description="Disordered" evidence="11">
    <location>
        <begin position="320"/>
        <end position="370"/>
    </location>
</feature>
<feature type="region of interest" description="Disordered" evidence="11">
    <location>
        <begin position="1205"/>
        <end position="1239"/>
    </location>
</feature>
<feature type="region of interest" description="Disordered" evidence="11">
    <location>
        <begin position="595"/>
        <end position="645"/>
    </location>
</feature>
<evidence type="ECO:0000256" key="1">
    <source>
        <dbReference type="ARBA" id="ARBA00004123"/>
    </source>
</evidence>
<dbReference type="PANTHER" id="PTHR24408">
    <property type="entry name" value="ZINC FINGER PROTEIN"/>
    <property type="match status" value="1"/>
</dbReference>
<evidence type="ECO:0000256" key="8">
    <source>
        <dbReference type="ARBA" id="ARBA00023125"/>
    </source>
</evidence>
<dbReference type="GO" id="GO:0000977">
    <property type="term" value="F:RNA polymerase II transcription regulatory region sequence-specific DNA binding"/>
    <property type="evidence" value="ECO:0007669"/>
    <property type="project" value="UniProtKB-ARBA"/>
</dbReference>
<feature type="domain" description="C2H2-type" evidence="12">
    <location>
        <begin position="954"/>
        <end position="981"/>
    </location>
</feature>
<feature type="region of interest" description="Disordered" evidence="11">
    <location>
        <begin position="788"/>
        <end position="814"/>
    </location>
</feature>
<evidence type="ECO:0000256" key="3">
    <source>
        <dbReference type="ARBA" id="ARBA00022473"/>
    </source>
</evidence>
<evidence type="ECO:0000256" key="11">
    <source>
        <dbReference type="SAM" id="MobiDB-lite"/>
    </source>
</evidence>
<dbReference type="SUPFAM" id="SSF57667">
    <property type="entry name" value="beta-beta-alpha zinc fingers"/>
    <property type="match status" value="4"/>
</dbReference>
<keyword evidence="4" id="KW-0479">Metal-binding</keyword>
<dbReference type="FunFam" id="3.30.160.60:FF:001301">
    <property type="entry name" value="Blast:Protein hunchback"/>
    <property type="match status" value="1"/>
</dbReference>
<name>A0A915BUT7_PARUN</name>
<dbReference type="GO" id="GO:0005634">
    <property type="term" value="C:nucleus"/>
    <property type="evidence" value="ECO:0007669"/>
    <property type="project" value="UniProtKB-SubCell"/>
</dbReference>
<feature type="domain" description="C2H2-type" evidence="12">
    <location>
        <begin position="926"/>
        <end position="953"/>
    </location>
</feature>
<accession>A0A915BUT7</accession>
<feature type="compositionally biased region" description="Polar residues" evidence="11">
    <location>
        <begin position="1173"/>
        <end position="1182"/>
    </location>
</feature>
<feature type="compositionally biased region" description="Low complexity" evidence="11">
    <location>
        <begin position="596"/>
        <end position="645"/>
    </location>
</feature>
<keyword evidence="8" id="KW-0238">DNA-binding</keyword>
<dbReference type="SMART" id="SM00355">
    <property type="entry name" value="ZnF_C2H2"/>
    <property type="match status" value="9"/>
</dbReference>
<comment type="similarity">
    <text evidence="2">Belongs to the hunchback C2H2-type zinc-finger protein family.</text>
</comment>
<evidence type="ECO:0000256" key="10">
    <source>
        <dbReference type="PROSITE-ProRule" id="PRU00042"/>
    </source>
</evidence>
<dbReference type="GO" id="GO:0000981">
    <property type="term" value="F:DNA-binding transcription factor activity, RNA polymerase II-specific"/>
    <property type="evidence" value="ECO:0007669"/>
    <property type="project" value="TreeGrafter"/>
</dbReference>
<feature type="compositionally biased region" description="Polar residues" evidence="11">
    <location>
        <begin position="1208"/>
        <end position="1219"/>
    </location>
</feature>
<comment type="subcellular location">
    <subcellularLocation>
        <location evidence="1">Nucleus</location>
    </subcellularLocation>
</comment>
<dbReference type="WBParaSite" id="PgR060_g023_t01">
    <property type="protein sequence ID" value="PgR060_g023_t01"/>
    <property type="gene ID" value="PgR060_g023"/>
</dbReference>
<feature type="region of interest" description="Disordered" evidence="11">
    <location>
        <begin position="861"/>
        <end position="896"/>
    </location>
</feature>
<feature type="compositionally biased region" description="Low complexity" evidence="11">
    <location>
        <begin position="407"/>
        <end position="418"/>
    </location>
</feature>
<feature type="domain" description="C2H2-type" evidence="12">
    <location>
        <begin position="1347"/>
        <end position="1374"/>
    </location>
</feature>
<evidence type="ECO:0000256" key="4">
    <source>
        <dbReference type="ARBA" id="ARBA00022723"/>
    </source>
</evidence>
<dbReference type="Gene3D" id="3.30.160.60">
    <property type="entry name" value="Classic Zinc Finger"/>
    <property type="match status" value="4"/>
</dbReference>
<feature type="region of interest" description="Disordered" evidence="11">
    <location>
        <begin position="397"/>
        <end position="507"/>
    </location>
</feature>
<keyword evidence="13" id="KW-1185">Reference proteome</keyword>
<reference evidence="14" key="1">
    <citation type="submission" date="2022-11" db="UniProtKB">
        <authorList>
            <consortium name="WormBaseParasite"/>
        </authorList>
    </citation>
    <scope>IDENTIFICATION</scope>
</reference>
<proteinExistence type="inferred from homology"/>
<keyword evidence="6 10" id="KW-0863">Zinc-finger</keyword>
<dbReference type="PROSITE" id="PS00028">
    <property type="entry name" value="ZINC_FINGER_C2H2_1"/>
    <property type="match status" value="4"/>
</dbReference>
<dbReference type="InterPro" id="IPR036236">
    <property type="entry name" value="Znf_C2H2_sf"/>
</dbReference>
<evidence type="ECO:0000256" key="2">
    <source>
        <dbReference type="ARBA" id="ARBA00007746"/>
    </source>
</evidence>
<feature type="compositionally biased region" description="Polar residues" evidence="11">
    <location>
        <begin position="447"/>
        <end position="467"/>
    </location>
</feature>
<keyword evidence="3" id="KW-0217">Developmental protein</keyword>
<evidence type="ECO:0000256" key="6">
    <source>
        <dbReference type="ARBA" id="ARBA00022771"/>
    </source>
</evidence>
<organism evidence="13 14">
    <name type="scientific">Parascaris univalens</name>
    <name type="common">Nematode worm</name>
    <dbReference type="NCBI Taxonomy" id="6257"/>
    <lineage>
        <taxon>Eukaryota</taxon>
        <taxon>Metazoa</taxon>
        <taxon>Ecdysozoa</taxon>
        <taxon>Nematoda</taxon>
        <taxon>Chromadorea</taxon>
        <taxon>Rhabditida</taxon>
        <taxon>Spirurina</taxon>
        <taxon>Ascaridomorpha</taxon>
        <taxon>Ascaridoidea</taxon>
        <taxon>Ascarididae</taxon>
        <taxon>Parascaris</taxon>
    </lineage>
</organism>
<protein>
    <submittedName>
        <fullName evidence="14">C2H2-type domain-containing protein</fullName>
    </submittedName>
</protein>
<dbReference type="GO" id="GO:0000122">
    <property type="term" value="P:negative regulation of transcription by RNA polymerase II"/>
    <property type="evidence" value="ECO:0007669"/>
    <property type="project" value="UniProtKB-ARBA"/>
</dbReference>
<feature type="compositionally biased region" description="Polar residues" evidence="11">
    <location>
        <begin position="792"/>
        <end position="803"/>
    </location>
</feature>
<feature type="compositionally biased region" description="Basic and acidic residues" evidence="11">
    <location>
        <begin position="331"/>
        <end position="349"/>
    </location>
</feature>
<evidence type="ECO:0000256" key="5">
    <source>
        <dbReference type="ARBA" id="ARBA00022737"/>
    </source>
</evidence>
<evidence type="ECO:0000313" key="13">
    <source>
        <dbReference type="Proteomes" id="UP000887569"/>
    </source>
</evidence>
<evidence type="ECO:0000313" key="14">
    <source>
        <dbReference type="WBParaSite" id="PgR060_g023_t01"/>
    </source>
</evidence>
<dbReference type="GO" id="GO:0040034">
    <property type="term" value="P:regulation of development, heterochronic"/>
    <property type="evidence" value="ECO:0007669"/>
    <property type="project" value="UniProtKB-ARBA"/>
</dbReference>
<feature type="domain" description="C2H2-type" evidence="12">
    <location>
        <begin position="696"/>
        <end position="724"/>
    </location>
</feature>
<dbReference type="Pfam" id="PF00096">
    <property type="entry name" value="zf-C2H2"/>
    <property type="match status" value="1"/>
</dbReference>
<dbReference type="GO" id="GO:0008270">
    <property type="term" value="F:zinc ion binding"/>
    <property type="evidence" value="ECO:0007669"/>
    <property type="project" value="UniProtKB-KW"/>
</dbReference>
<evidence type="ECO:0000259" key="12">
    <source>
        <dbReference type="PROSITE" id="PS50157"/>
    </source>
</evidence>
<evidence type="ECO:0000256" key="9">
    <source>
        <dbReference type="ARBA" id="ARBA00023242"/>
    </source>
</evidence>
<dbReference type="PANTHER" id="PTHR24408:SF64">
    <property type="entry name" value="LINKING IMMUNITY AND METABOLISM-RELATED"/>
    <property type="match status" value="1"/>
</dbReference>
<dbReference type="Proteomes" id="UP000887569">
    <property type="component" value="Unplaced"/>
</dbReference>
<feature type="compositionally biased region" description="Low complexity" evidence="11">
    <location>
        <begin position="804"/>
        <end position="814"/>
    </location>
</feature>
<keyword evidence="7" id="KW-0862">Zinc</keyword>
<feature type="region of interest" description="Disordered" evidence="11">
    <location>
        <begin position="1027"/>
        <end position="1060"/>
    </location>
</feature>
<evidence type="ECO:0000256" key="7">
    <source>
        <dbReference type="ARBA" id="ARBA00022833"/>
    </source>
</evidence>
<dbReference type="InterPro" id="IPR013087">
    <property type="entry name" value="Znf_C2H2_type"/>
</dbReference>
<keyword evidence="5" id="KW-0677">Repeat</keyword>
<feature type="compositionally biased region" description="Low complexity" evidence="11">
    <location>
        <begin position="1051"/>
        <end position="1060"/>
    </location>
</feature>
<dbReference type="PROSITE" id="PS50157">
    <property type="entry name" value="ZINC_FINGER_C2H2_2"/>
    <property type="match status" value="4"/>
</dbReference>
<feature type="compositionally biased region" description="Acidic residues" evidence="11">
    <location>
        <begin position="486"/>
        <end position="498"/>
    </location>
</feature>
<keyword evidence="9" id="KW-0539">Nucleus</keyword>
<sequence>MSQYEVGAASEQTTIKWQHESLANLAVGSAERYSDATSPGGFSAMAHNHSGGIRLPSLPPYNGFTTTNSATAGLYRPSGFAQPQPQPGLITPSQQSRHDAEKLLAQFNPTGATPQQLSQFVTPQQIYMAAAAEEAKVLDSRKLIQDWQNNSKLAQHIASGTADQLWLERKPNLAQWMQQQQQQQQQQQHLLQQRFAAASQQLSEANIRSPSSIGQHTSNILSSHPSSPHFLSTTHHQQQHVAALHHAVQRQQQHAAVAAALLKPLQDDRRSSNVSLEHLLLKTRPQHNQIPSLVHTVASESSSTADQALQGNITFASVLQQQQHNQTHHHQQSEQDERQQQRNSRKEQSKTSGTNGKPGDISGDSCSQPKELKTMMNSSFASSPEVAEHLEGVSGANINQRDSEYESSGSLSVGNSTSINNQDAKGKDSDRQRQNRCLSSPHEKMNTEQCIESSFEATATRTTNGSDEMNLKTDVSEPRLRSILDYETDDADNGAEEEATSKVATNEKAVSSAIACDNNELHHSIDRDSKEDENSASGLLDFSRQRSAAQTPPQSSEVCSSLSPRALNDVANVEQGRIVAALRIEERILNEKLGLPTSATPAPPNSSTNSTSSVFSSSNSPPRSTPLSLPPSSSSPVSESISTTPTGSFCRAPGLGPITLPEGHSGAQLPLVCPICGFSCNSKFHYNSHMNTHGDHQCTMCDYTSRTEGRLKKHMRDSHTVEEQMAAGLDMEPSCCSSATATPITSSMLSAPSGINLTTTIASVFEAANLAAAAQAAQAAVLIADDGDPNSVAPSSKTDNNEQPSSTSLTPTTIPTSLCTSSFLPSALDQIRAFTEDPSILPDLSSANLASALMSHGLLNNAPPLSEPSTSSLPAEEPSSTSLSAERRSSGGKPKTYKCKQCNHISISKEEQWAHARTHIPVEKQLGCTRCGFVTEYKHHLEYHLRNHMGSKPFHCKKCAYSCVNKSMLNSHMKSHTNIYQFRCRDCTYATKYCHSLKLHLKKYNHNRAGDANETTVINVNSVSPFESANDSDTLRHLSDSYSTNGVDGDSPSPQSSMPQSLANAITLNPIVTSSSLNLASQLLLRQHQLEQMDAVMRINTLSGMGAGSMLTSRCVLCNYQSLNQEDNIRHQVNHLIAPQSDNPLASLCNSIGLPTSLRSSSSAANEEDEENTTLQADQKQSCNEEEQDVTIENVEQVEHGMWDISGESRTSPPGSAKSSGDEGSPTIDETGDKGARKRKAGLKLNQIAARLHEKNSPGIDDVVDANEEVKRGKMDDDEKESVVESPIATCLSIPAPIVSRPTPSRLLPHLLLPEESGHLNVFQQACIAHVHNMEQKFRSAFDMWRFSCPHCKMAFQDEPLFHIHMGYHGYDNPFKCNRCGQSCNDGLTFNLHLLQAKH</sequence>
<feature type="region of interest" description="Disordered" evidence="11">
    <location>
        <begin position="1157"/>
        <end position="1190"/>
    </location>
</feature>